<proteinExistence type="predicted"/>
<dbReference type="InterPro" id="IPR015889">
    <property type="entry name" value="Intradiol_dOase_core"/>
</dbReference>
<reference evidence="4 5" key="1">
    <citation type="journal article" date="2014" name="BMC Genomics">
        <title>Genome sequencing of four Aureobasidium pullulans varieties: biotechnological potential, stress tolerance, and description of new species.</title>
        <authorList>
            <person name="Gostin Ar C."/>
            <person name="Ohm R.A."/>
            <person name="Kogej T."/>
            <person name="Sonjak S."/>
            <person name="Turk M."/>
            <person name="Zajc J."/>
            <person name="Zalar P."/>
            <person name="Grube M."/>
            <person name="Sun H."/>
            <person name="Han J."/>
            <person name="Sharma A."/>
            <person name="Chiniquy J."/>
            <person name="Ngan C.Y."/>
            <person name="Lipzen A."/>
            <person name="Barry K."/>
            <person name="Grigoriev I.V."/>
            <person name="Gunde-Cimerman N."/>
        </authorList>
    </citation>
    <scope>NUCLEOTIDE SEQUENCE [LARGE SCALE GENOMIC DNA]</scope>
    <source>
        <strain evidence="4 5">CBS 110374</strain>
    </source>
</reference>
<protein>
    <submittedName>
        <fullName evidence="4">Aromatic compound dioxygenase</fullName>
    </submittedName>
</protein>
<feature type="domain" description="Intradiol ring-cleavage dioxygenases" evidence="3">
    <location>
        <begin position="139"/>
        <end position="247"/>
    </location>
</feature>
<evidence type="ECO:0000313" key="4">
    <source>
        <dbReference type="EMBL" id="KEQ61515.1"/>
    </source>
</evidence>
<evidence type="ECO:0000259" key="3">
    <source>
        <dbReference type="Pfam" id="PF00775"/>
    </source>
</evidence>
<dbReference type="GeneID" id="63915535"/>
<dbReference type="InterPro" id="IPR000627">
    <property type="entry name" value="Intradiol_dOase_C"/>
</dbReference>
<dbReference type="PANTHER" id="PTHR34315:SF2">
    <property type="entry name" value="ANCHORED DIOXYGENASE, PUTATIVE (AFU_ORTHOLOGUE AFUA_3G01800)-RELATED"/>
    <property type="match status" value="1"/>
</dbReference>
<dbReference type="GO" id="GO:0008199">
    <property type="term" value="F:ferric iron binding"/>
    <property type="evidence" value="ECO:0007669"/>
    <property type="project" value="InterPro"/>
</dbReference>
<feature type="signal peptide" evidence="2">
    <location>
        <begin position="1"/>
        <end position="22"/>
    </location>
</feature>
<dbReference type="AlphaFoldDB" id="A0A074VLD0"/>
<accession>A0A074VLD0</accession>
<dbReference type="HOGENOM" id="CLU_027719_0_0_1"/>
<dbReference type="EMBL" id="KL584837">
    <property type="protein sequence ID" value="KEQ61515.1"/>
    <property type="molecule type" value="Genomic_DNA"/>
</dbReference>
<keyword evidence="2" id="KW-0732">Signal</keyword>
<gene>
    <name evidence="4" type="ORF">M437DRAFT_51339</name>
</gene>
<keyword evidence="5" id="KW-1185">Reference proteome</keyword>
<feature type="compositionally biased region" description="Gly residues" evidence="1">
    <location>
        <begin position="384"/>
        <end position="397"/>
    </location>
</feature>
<dbReference type="Gene3D" id="2.60.130.10">
    <property type="entry name" value="Aromatic compound dioxygenase"/>
    <property type="match status" value="1"/>
</dbReference>
<dbReference type="GO" id="GO:0016702">
    <property type="term" value="F:oxidoreductase activity, acting on single donors with incorporation of molecular oxygen, incorporation of two atoms of oxygen"/>
    <property type="evidence" value="ECO:0007669"/>
    <property type="project" value="InterPro"/>
</dbReference>
<dbReference type="RefSeq" id="XP_040878538.1">
    <property type="nucleotide sequence ID" value="XM_041022162.1"/>
</dbReference>
<keyword evidence="4" id="KW-0560">Oxidoreductase</keyword>
<keyword evidence="4" id="KW-0223">Dioxygenase</keyword>
<feature type="chain" id="PRO_5001700741" evidence="2">
    <location>
        <begin position="23"/>
        <end position="416"/>
    </location>
</feature>
<feature type="compositionally biased region" description="Polar residues" evidence="1">
    <location>
        <begin position="403"/>
        <end position="416"/>
    </location>
</feature>
<dbReference type="STRING" id="1043003.A0A074VLD0"/>
<organism evidence="4 5">
    <name type="scientific">Aureobasidium melanogenum (strain CBS 110374)</name>
    <name type="common">Aureobasidium pullulans var. melanogenum</name>
    <dbReference type="NCBI Taxonomy" id="1043003"/>
    <lineage>
        <taxon>Eukaryota</taxon>
        <taxon>Fungi</taxon>
        <taxon>Dikarya</taxon>
        <taxon>Ascomycota</taxon>
        <taxon>Pezizomycotina</taxon>
        <taxon>Dothideomycetes</taxon>
        <taxon>Dothideomycetidae</taxon>
        <taxon>Dothideales</taxon>
        <taxon>Saccotheciaceae</taxon>
        <taxon>Aureobasidium</taxon>
    </lineage>
</organism>
<name>A0A074VLD0_AURM1</name>
<evidence type="ECO:0000256" key="1">
    <source>
        <dbReference type="SAM" id="MobiDB-lite"/>
    </source>
</evidence>
<dbReference type="SUPFAM" id="SSF49482">
    <property type="entry name" value="Aromatic compound dioxygenase"/>
    <property type="match status" value="1"/>
</dbReference>
<dbReference type="Proteomes" id="UP000030672">
    <property type="component" value="Unassembled WGS sequence"/>
</dbReference>
<dbReference type="PANTHER" id="PTHR34315">
    <property type="match status" value="1"/>
</dbReference>
<feature type="region of interest" description="Disordered" evidence="1">
    <location>
        <begin position="382"/>
        <end position="416"/>
    </location>
</feature>
<evidence type="ECO:0000256" key="2">
    <source>
        <dbReference type="SAM" id="SignalP"/>
    </source>
</evidence>
<sequence>MVHFSKLIGTVAAASLLAPSLAHPGEHHDHHAIKAQIQARERLAAKVRRSVDACSGTSEHLQVSARSAARRSKVVRDLREKRGITAAPQKFKRDLATLEKFDALDHNRTDEFHYDMHTPEHIIFGANTSCVLSPEVTDGPYYVTGEQIRSNVKEELYCDGVDLFLEVQYIDINTCLPVPNVWIDIWNANSTGTYSGISTSGNYASGGYNSTYLRGIQPTDRDGVVHFETIFPGHYDGKSCKNIIEIHPADFVCLGRATHTHLLSHMNVTRFPNNTISTNGNITHIGQLFWNSELREAVEQVYPYNTNTQAITSNADDMWDIVAAGTTFDPFPEYIYLGDDLSDGLFAWIQIGIDPTANYIDDEYYSVAAYLDAEGGHASSNSFVGGGSGGEGMGNGTAGNATLPGNGTSPVNSTSA</sequence>
<dbReference type="CDD" id="cd03457">
    <property type="entry name" value="intradiol_dioxygenase_like"/>
    <property type="match status" value="1"/>
</dbReference>
<dbReference type="Pfam" id="PF00775">
    <property type="entry name" value="Dioxygenase_C"/>
    <property type="match status" value="1"/>
</dbReference>
<evidence type="ECO:0000313" key="5">
    <source>
        <dbReference type="Proteomes" id="UP000030672"/>
    </source>
</evidence>